<dbReference type="Pfam" id="PF04909">
    <property type="entry name" value="Amidohydro_2"/>
    <property type="match status" value="1"/>
</dbReference>
<dbReference type="AlphaFoldDB" id="A0A4Z0GIS2"/>
<dbReference type="Gene3D" id="3.20.20.140">
    <property type="entry name" value="Metal-dependent hydrolases"/>
    <property type="match status" value="1"/>
</dbReference>
<feature type="domain" description="Amidohydrolase-related" evidence="2">
    <location>
        <begin position="8"/>
        <end position="137"/>
    </location>
</feature>
<keyword evidence="3" id="KW-0378">Hydrolase</keyword>
<gene>
    <name evidence="3" type="ORF">E4099_24745</name>
</gene>
<sequence length="142" mass="15710">LVDFPYDTTRTALHLALNGVPRRYPRITMNLPHAGGFLPYAAHRFAVAARLHLDSTPEGLLNDIRRFFFDTAVSAGPATLPSLLAFAAPGHVLYGSDFPMIPEAWATGFDTGVDDYPHWDPDQLHAVNRGNAERLFPRLARS</sequence>
<dbReference type="SUPFAM" id="SSF51556">
    <property type="entry name" value="Metallo-dependent hydrolases"/>
    <property type="match status" value="1"/>
</dbReference>
<dbReference type="EMBL" id="SRID01000306">
    <property type="protein sequence ID" value="TGA95777.1"/>
    <property type="molecule type" value="Genomic_DNA"/>
</dbReference>
<accession>A0A4Z0GIS2</accession>
<dbReference type="InterPro" id="IPR032465">
    <property type="entry name" value="ACMSD"/>
</dbReference>
<evidence type="ECO:0000313" key="3">
    <source>
        <dbReference type="EMBL" id="TGA95777.1"/>
    </source>
</evidence>
<dbReference type="GO" id="GO:0019748">
    <property type="term" value="P:secondary metabolic process"/>
    <property type="evidence" value="ECO:0007669"/>
    <property type="project" value="TreeGrafter"/>
</dbReference>
<dbReference type="InterPro" id="IPR032466">
    <property type="entry name" value="Metal_Hydrolase"/>
</dbReference>
<keyword evidence="1" id="KW-0456">Lyase</keyword>
<dbReference type="PANTHER" id="PTHR21240">
    <property type="entry name" value="2-AMINO-3-CARBOXYLMUCONATE-6-SEMIALDEHYDE DECARBOXYLASE"/>
    <property type="match status" value="1"/>
</dbReference>
<name>A0A4Z0GIS2_9ACTN</name>
<evidence type="ECO:0000256" key="1">
    <source>
        <dbReference type="ARBA" id="ARBA00023239"/>
    </source>
</evidence>
<feature type="non-terminal residue" evidence="3">
    <location>
        <position position="1"/>
    </location>
</feature>
<organism evidence="3 4">
    <name type="scientific">Streptomyces palmae</name>
    <dbReference type="NCBI Taxonomy" id="1701085"/>
    <lineage>
        <taxon>Bacteria</taxon>
        <taxon>Bacillati</taxon>
        <taxon>Actinomycetota</taxon>
        <taxon>Actinomycetes</taxon>
        <taxon>Kitasatosporales</taxon>
        <taxon>Streptomycetaceae</taxon>
        <taxon>Streptomyces</taxon>
    </lineage>
</organism>
<evidence type="ECO:0000259" key="2">
    <source>
        <dbReference type="Pfam" id="PF04909"/>
    </source>
</evidence>
<dbReference type="GO" id="GO:0016831">
    <property type="term" value="F:carboxy-lyase activity"/>
    <property type="evidence" value="ECO:0007669"/>
    <property type="project" value="InterPro"/>
</dbReference>
<evidence type="ECO:0000313" key="4">
    <source>
        <dbReference type="Proteomes" id="UP000297948"/>
    </source>
</evidence>
<dbReference type="GO" id="GO:0016787">
    <property type="term" value="F:hydrolase activity"/>
    <property type="evidence" value="ECO:0007669"/>
    <property type="project" value="UniProtKB-KW"/>
</dbReference>
<proteinExistence type="predicted"/>
<dbReference type="PANTHER" id="PTHR21240:SF28">
    <property type="entry name" value="ISO-OROTATE DECARBOXYLASE (EUROFUNG)"/>
    <property type="match status" value="1"/>
</dbReference>
<keyword evidence="4" id="KW-1185">Reference proteome</keyword>
<dbReference type="Proteomes" id="UP000297948">
    <property type="component" value="Unassembled WGS sequence"/>
</dbReference>
<dbReference type="InterPro" id="IPR006680">
    <property type="entry name" value="Amidohydro-rel"/>
</dbReference>
<reference evidence="3 4" key="1">
    <citation type="submission" date="2019-03" db="EMBL/GenBank/DDBJ databases">
        <authorList>
            <person name="Gonzalez-Pimentel J.L."/>
        </authorList>
    </citation>
    <scope>NUCLEOTIDE SEQUENCE [LARGE SCALE GENOMIC DNA]</scope>
    <source>
        <strain evidence="3 4">JCM 31289</strain>
    </source>
</reference>
<protein>
    <submittedName>
        <fullName evidence="3">Amidohydrolase</fullName>
    </submittedName>
</protein>
<comment type="caution">
    <text evidence="3">The sequence shown here is derived from an EMBL/GenBank/DDBJ whole genome shotgun (WGS) entry which is preliminary data.</text>
</comment>
<dbReference type="GO" id="GO:0005737">
    <property type="term" value="C:cytoplasm"/>
    <property type="evidence" value="ECO:0007669"/>
    <property type="project" value="TreeGrafter"/>
</dbReference>
<dbReference type="RefSeq" id="WP_167828470.1">
    <property type="nucleotide sequence ID" value="NZ_SRID01000306.1"/>
</dbReference>